<dbReference type="Proteomes" id="UP000029080">
    <property type="component" value="Unassembled WGS sequence"/>
</dbReference>
<accession>A0A087EE85</accession>
<feature type="compositionally biased region" description="Basic and acidic residues" evidence="1">
    <location>
        <begin position="52"/>
        <end position="63"/>
    </location>
</feature>
<feature type="region of interest" description="Disordered" evidence="1">
    <location>
        <begin position="1"/>
        <end position="96"/>
    </location>
</feature>
<evidence type="ECO:0000313" key="4">
    <source>
        <dbReference type="Proteomes" id="UP000029080"/>
    </source>
</evidence>
<dbReference type="RefSeq" id="WP_026641943.1">
    <property type="nucleotide sequence ID" value="NZ_JAXEUP010000058.1"/>
</dbReference>
<feature type="compositionally biased region" description="Polar residues" evidence="1">
    <location>
        <begin position="64"/>
        <end position="74"/>
    </location>
</feature>
<feature type="transmembrane region" description="Helical" evidence="2">
    <location>
        <begin position="118"/>
        <end position="139"/>
    </location>
</feature>
<sequence>MTAEPQQVGNSNESQSSNAPVQPQYGQVKQPEFGQMAAQFPADYDPYVYGKPESEDNGHKDEPQQSQRMTNSQDARVRPSGMRDRQSGMAPQGFGVMHREDFDDPQRNPLYGRWDVNAVLALVMALFSVPILPIIVRAFSMRRTRMLHMKGYWLALAAVVLGTISFLVRIWLISHGITTDEVYQWLMNRLGSTASDPTGGISA</sequence>
<organism evidence="3 4">
    <name type="scientific">Bifidobacterium tsurumiense</name>
    <dbReference type="NCBI Taxonomy" id="356829"/>
    <lineage>
        <taxon>Bacteria</taxon>
        <taxon>Bacillati</taxon>
        <taxon>Actinomycetota</taxon>
        <taxon>Actinomycetes</taxon>
        <taxon>Bifidobacteriales</taxon>
        <taxon>Bifidobacteriaceae</taxon>
        <taxon>Bifidobacterium</taxon>
    </lineage>
</organism>
<name>A0A087EE85_9BIFI</name>
<dbReference type="eggNOG" id="ENOG50317M8">
    <property type="taxonomic scope" value="Bacteria"/>
</dbReference>
<protein>
    <submittedName>
        <fullName evidence="3">Uncharacterized protein</fullName>
    </submittedName>
</protein>
<evidence type="ECO:0000256" key="2">
    <source>
        <dbReference type="SAM" id="Phobius"/>
    </source>
</evidence>
<reference evidence="3 4" key="1">
    <citation type="submission" date="2014-03" db="EMBL/GenBank/DDBJ databases">
        <title>Genomics of Bifidobacteria.</title>
        <authorList>
            <person name="Ventura M."/>
            <person name="Milani C."/>
            <person name="Lugli G.A."/>
        </authorList>
    </citation>
    <scope>NUCLEOTIDE SEQUENCE [LARGE SCALE GENOMIC DNA]</scope>
    <source>
        <strain evidence="3 4">JCM 13495</strain>
    </source>
</reference>
<evidence type="ECO:0000313" key="3">
    <source>
        <dbReference type="EMBL" id="KFJ06086.1"/>
    </source>
</evidence>
<keyword evidence="2" id="KW-1133">Transmembrane helix</keyword>
<dbReference type="AlphaFoldDB" id="A0A087EE85"/>
<feature type="compositionally biased region" description="Basic and acidic residues" evidence="1">
    <location>
        <begin position="75"/>
        <end position="86"/>
    </location>
</feature>
<gene>
    <name evidence="3" type="ORF">BITS_0947</name>
</gene>
<feature type="transmembrane region" description="Helical" evidence="2">
    <location>
        <begin position="151"/>
        <end position="172"/>
    </location>
</feature>
<dbReference type="OrthoDB" id="3240445at2"/>
<dbReference type="EMBL" id="JGZU01000009">
    <property type="protein sequence ID" value="KFJ06086.1"/>
    <property type="molecule type" value="Genomic_DNA"/>
</dbReference>
<keyword evidence="2" id="KW-0812">Transmembrane</keyword>
<keyword evidence="2" id="KW-0472">Membrane</keyword>
<keyword evidence="4" id="KW-1185">Reference proteome</keyword>
<comment type="caution">
    <text evidence="3">The sequence shown here is derived from an EMBL/GenBank/DDBJ whole genome shotgun (WGS) entry which is preliminary data.</text>
</comment>
<evidence type="ECO:0000256" key="1">
    <source>
        <dbReference type="SAM" id="MobiDB-lite"/>
    </source>
</evidence>
<feature type="compositionally biased region" description="Polar residues" evidence="1">
    <location>
        <begin position="1"/>
        <end position="27"/>
    </location>
</feature>
<dbReference type="STRING" id="356829.BITS_0947"/>
<proteinExistence type="predicted"/>